<dbReference type="InterPro" id="IPR004183">
    <property type="entry name" value="Xdiol_dOase_suB"/>
</dbReference>
<organism evidence="7 8">
    <name type="scientific">Shewanella jiangmenensis</name>
    <dbReference type="NCBI Taxonomy" id="2837387"/>
    <lineage>
        <taxon>Bacteria</taxon>
        <taxon>Pseudomonadati</taxon>
        <taxon>Pseudomonadota</taxon>
        <taxon>Gammaproteobacteria</taxon>
        <taxon>Alteromonadales</taxon>
        <taxon>Shewanellaceae</taxon>
        <taxon>Shewanella</taxon>
    </lineage>
</organism>
<protein>
    <submittedName>
        <fullName evidence="7">Dioxygenase</fullName>
    </submittedName>
</protein>
<comment type="caution">
    <text evidence="7">The sequence shown here is derived from an EMBL/GenBank/DDBJ whole genome shotgun (WGS) entry which is preliminary data.</text>
</comment>
<evidence type="ECO:0000313" key="8">
    <source>
        <dbReference type="Proteomes" id="UP001195903"/>
    </source>
</evidence>
<keyword evidence="4" id="KW-0862">Zinc</keyword>
<comment type="cofactor">
    <cofactor evidence="1">
        <name>Zn(2+)</name>
        <dbReference type="ChEBI" id="CHEBI:29105"/>
    </cofactor>
</comment>
<dbReference type="SUPFAM" id="SSF53213">
    <property type="entry name" value="LigB-like"/>
    <property type="match status" value="1"/>
</dbReference>
<evidence type="ECO:0000256" key="1">
    <source>
        <dbReference type="ARBA" id="ARBA00001947"/>
    </source>
</evidence>
<sequence length="301" mass="32287">MPRSNIAPVLFIPHGGGPMPLLDEPPHTDAEHSHAELIAFLQALPASFAKPSAIVVISAHWEETVPTITGSAQPGLIYDYYGFPPQSYQFKYPAPGAPKLAARIQTLLQNAGFTAHIDNQRGIDHGVFVPLMLMYPAADISLLQLSLIKGLDGAQHIAMGKALAALRDENVLILGSGFSFHNLRAFGMGGADDALNTGFERWLEDTLSDPSSSANDKAERLCAWDKAPGGRHCHPREEHLLPLHVCFGAGLGSQSVGAGSDTDGLRGDNNDGLRIEGLINGCAIKRFDGRVLGKKTSAWQW</sequence>
<dbReference type="PANTHER" id="PTHR30096">
    <property type="entry name" value="4,5-DOPA DIOXYGENASE EXTRADIOL-LIKE PROTEIN"/>
    <property type="match status" value="1"/>
</dbReference>
<keyword evidence="3" id="KW-0479">Metal-binding</keyword>
<dbReference type="PANTHER" id="PTHR30096:SF0">
    <property type="entry name" value="4,5-DOPA DIOXYGENASE EXTRADIOL-LIKE PROTEIN"/>
    <property type="match status" value="1"/>
</dbReference>
<evidence type="ECO:0000256" key="3">
    <source>
        <dbReference type="ARBA" id="ARBA00022723"/>
    </source>
</evidence>
<dbReference type="InterPro" id="IPR014436">
    <property type="entry name" value="Extradiol_dOase_DODA"/>
</dbReference>
<keyword evidence="5" id="KW-0560">Oxidoreductase</keyword>
<gene>
    <name evidence="7" type="ORF">KJI95_03940</name>
</gene>
<keyword evidence="7" id="KW-0223">Dioxygenase</keyword>
<feature type="domain" description="Extradiol ring-cleavage dioxygenase class III enzyme subunit B" evidence="6">
    <location>
        <begin position="10"/>
        <end position="252"/>
    </location>
</feature>
<dbReference type="PIRSF" id="PIRSF006157">
    <property type="entry name" value="Doxgns_DODA"/>
    <property type="match status" value="1"/>
</dbReference>
<proteinExistence type="inferred from homology"/>
<dbReference type="Gene3D" id="3.40.830.10">
    <property type="entry name" value="LigB-like"/>
    <property type="match status" value="1"/>
</dbReference>
<dbReference type="Pfam" id="PF02900">
    <property type="entry name" value="LigB"/>
    <property type="match status" value="1"/>
</dbReference>
<keyword evidence="8" id="KW-1185">Reference proteome</keyword>
<name>A0ABS5V188_9GAMM</name>
<evidence type="ECO:0000259" key="6">
    <source>
        <dbReference type="Pfam" id="PF02900"/>
    </source>
</evidence>
<evidence type="ECO:0000313" key="7">
    <source>
        <dbReference type="EMBL" id="MBT1443675.1"/>
    </source>
</evidence>
<reference evidence="7 8" key="1">
    <citation type="submission" date="2021-05" db="EMBL/GenBank/DDBJ databases">
        <title>Shewanella sp. JM162201.</title>
        <authorList>
            <person name="Xu S."/>
            <person name="Li A."/>
        </authorList>
    </citation>
    <scope>NUCLEOTIDE SEQUENCE [LARGE SCALE GENOMIC DNA]</scope>
    <source>
        <strain evidence="7 8">JM162201</strain>
    </source>
</reference>
<comment type="similarity">
    <text evidence="2">Belongs to the DODA-type extradiol aromatic ring-opening dioxygenase family.</text>
</comment>
<evidence type="ECO:0000256" key="4">
    <source>
        <dbReference type="ARBA" id="ARBA00022833"/>
    </source>
</evidence>
<evidence type="ECO:0000256" key="2">
    <source>
        <dbReference type="ARBA" id="ARBA00007581"/>
    </source>
</evidence>
<evidence type="ECO:0000256" key="5">
    <source>
        <dbReference type="ARBA" id="ARBA00023002"/>
    </source>
</evidence>
<dbReference type="GO" id="GO:0051213">
    <property type="term" value="F:dioxygenase activity"/>
    <property type="evidence" value="ECO:0007669"/>
    <property type="project" value="UniProtKB-KW"/>
</dbReference>
<dbReference type="RefSeq" id="WP_214505843.1">
    <property type="nucleotide sequence ID" value="NZ_JAHEPS010000001.1"/>
</dbReference>
<accession>A0ABS5V188</accession>
<dbReference type="Proteomes" id="UP001195903">
    <property type="component" value="Unassembled WGS sequence"/>
</dbReference>
<dbReference type="CDD" id="cd07363">
    <property type="entry name" value="45_DOPA_Dioxygenase"/>
    <property type="match status" value="1"/>
</dbReference>
<dbReference type="EMBL" id="JAHEPS010000001">
    <property type="protein sequence ID" value="MBT1443675.1"/>
    <property type="molecule type" value="Genomic_DNA"/>
</dbReference>